<reference evidence="1" key="1">
    <citation type="journal article" date="2020" name="Ecol. Evol.">
        <title>Genome structure and content of the rice root-knot nematode (Meloidogyne graminicola).</title>
        <authorList>
            <person name="Phan N.T."/>
            <person name="Danchin E.G.J."/>
            <person name="Klopp C."/>
            <person name="Perfus-Barbeoch L."/>
            <person name="Kozlowski D.K."/>
            <person name="Koutsovoulos G.D."/>
            <person name="Lopez-Roques C."/>
            <person name="Bouchez O."/>
            <person name="Zahm M."/>
            <person name="Besnard G."/>
            <person name="Bellafiore S."/>
        </authorList>
    </citation>
    <scope>NUCLEOTIDE SEQUENCE</scope>
    <source>
        <strain evidence="1">VN-18</strain>
    </source>
</reference>
<proteinExistence type="predicted"/>
<evidence type="ECO:0000313" key="1">
    <source>
        <dbReference type="EMBL" id="KAF7633856.1"/>
    </source>
</evidence>
<protein>
    <submittedName>
        <fullName evidence="1">Uncharacterized protein</fullName>
    </submittedName>
</protein>
<dbReference type="Proteomes" id="UP000605970">
    <property type="component" value="Unassembled WGS sequence"/>
</dbReference>
<dbReference type="AlphaFoldDB" id="A0A8S9ZKZ4"/>
<gene>
    <name evidence="1" type="ORF">Mgra_00006714</name>
</gene>
<dbReference type="EMBL" id="JABEBT010000068">
    <property type="protein sequence ID" value="KAF7633856.1"/>
    <property type="molecule type" value="Genomic_DNA"/>
</dbReference>
<organism evidence="1 2">
    <name type="scientific">Meloidogyne graminicola</name>
    <dbReference type="NCBI Taxonomy" id="189291"/>
    <lineage>
        <taxon>Eukaryota</taxon>
        <taxon>Metazoa</taxon>
        <taxon>Ecdysozoa</taxon>
        <taxon>Nematoda</taxon>
        <taxon>Chromadorea</taxon>
        <taxon>Rhabditida</taxon>
        <taxon>Tylenchina</taxon>
        <taxon>Tylenchomorpha</taxon>
        <taxon>Tylenchoidea</taxon>
        <taxon>Meloidogynidae</taxon>
        <taxon>Meloidogyninae</taxon>
        <taxon>Meloidogyne</taxon>
    </lineage>
</organism>
<evidence type="ECO:0000313" key="2">
    <source>
        <dbReference type="Proteomes" id="UP000605970"/>
    </source>
</evidence>
<name>A0A8S9ZKZ4_9BILA</name>
<sequence>MVTETSRIFVSLLLPNNFPLLFKNCDGWRLGDVEGGKEDYYLFFLYRLKNLLYIYIILEFTILVCANL</sequence>
<accession>A0A8S9ZKZ4</accession>
<comment type="caution">
    <text evidence="1">The sequence shown here is derived from an EMBL/GenBank/DDBJ whole genome shotgun (WGS) entry which is preliminary data.</text>
</comment>
<keyword evidence="2" id="KW-1185">Reference proteome</keyword>